<keyword evidence="1" id="KW-1133">Transmembrane helix</keyword>
<name>A0AA41R6P8_9BACT</name>
<keyword evidence="3" id="KW-1185">Reference proteome</keyword>
<comment type="caution">
    <text evidence="2">The sequence shown here is derived from an EMBL/GenBank/DDBJ whole genome shotgun (WGS) entry which is preliminary data.</text>
</comment>
<dbReference type="PANTHER" id="PTHR39425">
    <property type="entry name" value="LIPOPROTEIN CYTOCHROME C"/>
    <property type="match status" value="1"/>
</dbReference>
<dbReference type="Proteomes" id="UP001165427">
    <property type="component" value="Unassembled WGS sequence"/>
</dbReference>
<dbReference type="Gene3D" id="3.90.10.10">
    <property type="entry name" value="Cytochrome C3"/>
    <property type="match status" value="2"/>
</dbReference>
<organism evidence="2 3">
    <name type="scientific">Desulfatitalea alkaliphila</name>
    <dbReference type="NCBI Taxonomy" id="2929485"/>
    <lineage>
        <taxon>Bacteria</taxon>
        <taxon>Pseudomonadati</taxon>
        <taxon>Thermodesulfobacteriota</taxon>
        <taxon>Desulfobacteria</taxon>
        <taxon>Desulfobacterales</taxon>
        <taxon>Desulfosarcinaceae</taxon>
        <taxon>Desulfatitalea</taxon>
    </lineage>
</organism>
<sequence length="211" mass="23823">MVTELFIAAAALLALVLTAVLIGTAGRPWRLFTDFGGTLRGIRANAWPLGWIAAALVLALGLLFFYFAPPGTRIGPEQPIAFSHRLHAGDKAIDCRFCHPYVERSNHPGLPAVEKCLFCHNYIIANHPEILKEHEYFDSDTPTPWVKVFEIPEHVLFNHQRHLLSGIDCAACHGEVRQMDRLQTRRLKMGFCVECHREKQATLDCWLSCHN</sequence>
<keyword evidence="1" id="KW-0472">Membrane</keyword>
<dbReference type="AlphaFoldDB" id="A0AA41R6P8"/>
<dbReference type="InterPro" id="IPR036280">
    <property type="entry name" value="Multihaem_cyt_sf"/>
</dbReference>
<keyword evidence="1" id="KW-0812">Transmembrane</keyword>
<feature type="transmembrane region" description="Helical" evidence="1">
    <location>
        <begin position="46"/>
        <end position="68"/>
    </location>
</feature>
<evidence type="ECO:0000313" key="2">
    <source>
        <dbReference type="EMBL" id="MCJ8502225.1"/>
    </source>
</evidence>
<reference evidence="2" key="1">
    <citation type="submission" date="2022-04" db="EMBL/GenBank/DDBJ databases">
        <title>Desulfatitalea alkaliphila sp. nov., a novel anaerobic sulfate-reducing bacterium isolated from terrestrial mud volcano, Taman Peninsula, Russia.</title>
        <authorList>
            <person name="Khomyakova M.A."/>
            <person name="Merkel A.Y."/>
            <person name="Slobodkin A.I."/>
        </authorList>
    </citation>
    <scope>NUCLEOTIDE SEQUENCE</scope>
    <source>
        <strain evidence="2">M08but</strain>
    </source>
</reference>
<dbReference type="SUPFAM" id="SSF48695">
    <property type="entry name" value="Multiheme cytochromes"/>
    <property type="match status" value="1"/>
</dbReference>
<evidence type="ECO:0000313" key="3">
    <source>
        <dbReference type="Proteomes" id="UP001165427"/>
    </source>
</evidence>
<dbReference type="EMBL" id="JALJRB010000022">
    <property type="protein sequence ID" value="MCJ8502225.1"/>
    <property type="molecule type" value="Genomic_DNA"/>
</dbReference>
<protein>
    <submittedName>
        <fullName evidence="2">Cytochrome c family protein</fullName>
    </submittedName>
</protein>
<proteinExistence type="predicted"/>
<evidence type="ECO:0000256" key="1">
    <source>
        <dbReference type="SAM" id="Phobius"/>
    </source>
</evidence>
<accession>A0AA41R6P8</accession>
<dbReference type="RefSeq" id="WP_246912646.1">
    <property type="nucleotide sequence ID" value="NZ_JALJRB010000022.1"/>
</dbReference>
<dbReference type="CDD" id="cd08168">
    <property type="entry name" value="Cytochrom_C3"/>
    <property type="match status" value="1"/>
</dbReference>
<dbReference type="PANTHER" id="PTHR39425:SF1">
    <property type="entry name" value="CYTOCHROME C7-LIKE DOMAIN-CONTAINING PROTEIN"/>
    <property type="match status" value="1"/>
</dbReference>
<gene>
    <name evidence="2" type="ORF">MRX98_16695</name>
</gene>